<evidence type="ECO:0000256" key="2">
    <source>
        <dbReference type="SAM" id="SignalP"/>
    </source>
</evidence>
<sequence>MRLLYPFLIATTFLFNQLSCEGNRRAQARVWKRSQPYFYENGLPRSSRRLYRLHTPSSRIQASRTFHRLERNVRPLYNALESKKGPVLSKSSGRFYRKIAGSPTHRISPQATRNDTTLYGPFPYSEEQHHANKLKETERLFQDSRDYARTMGRTTMRTKIYSDIDATTPMPKKIEAMKGTTIGKKGDGETTATRPLQQQVEPSQMKGEKTKTVQTNNNKVAAEPPRAQPTQTTQQPFTIPPPLSPQFAALPFQSAQSPTQPQQQIQHPDFALFQQQGQFNVPPPQPQPPQAQFPGPLTGFQQFAQPNPAAVPPFFSPQPPQAQFPQPSLSQFPGAFPPQIPPMQQFSQVPPAPSPAPASNLQNQRLQNGQQQPGNQQFPITQLPNNLPAQLPPSNPSQFSSPSPIIPQSVNGSPFVGQQQQQQAPPSPQSNQPQIQQVLSPATFRTSSPLPASSFVQDNVSVNAQSANSSLEALGCAFDFVSNSCKDVFGLSWCGQCHDFGNLFVHDCKCVRPIYENIPRPQAQRSQQTAFVRTLQRGLA</sequence>
<dbReference type="WBParaSite" id="MBELARI_LOCUS14707">
    <property type="protein sequence ID" value="MBELARI_LOCUS14707"/>
    <property type="gene ID" value="MBELARI_LOCUS14707"/>
</dbReference>
<feature type="compositionally biased region" description="Polar residues" evidence="1">
    <location>
        <begin position="190"/>
        <end position="202"/>
    </location>
</feature>
<feature type="compositionally biased region" description="Low complexity" evidence="1">
    <location>
        <begin position="323"/>
        <end position="333"/>
    </location>
</feature>
<name>A0AAF3ELA2_9BILA</name>
<dbReference type="Proteomes" id="UP000887575">
    <property type="component" value="Unassembled WGS sequence"/>
</dbReference>
<feature type="region of interest" description="Disordered" evidence="1">
    <location>
        <begin position="179"/>
        <end position="248"/>
    </location>
</feature>
<evidence type="ECO:0000313" key="4">
    <source>
        <dbReference type="WBParaSite" id="MBELARI_LOCUS14707"/>
    </source>
</evidence>
<feature type="compositionally biased region" description="Low complexity" evidence="1">
    <location>
        <begin position="418"/>
        <end position="435"/>
    </location>
</feature>
<feature type="compositionally biased region" description="Pro residues" evidence="1">
    <location>
        <begin position="309"/>
        <end position="322"/>
    </location>
</feature>
<organism evidence="3 4">
    <name type="scientific">Mesorhabditis belari</name>
    <dbReference type="NCBI Taxonomy" id="2138241"/>
    <lineage>
        <taxon>Eukaryota</taxon>
        <taxon>Metazoa</taxon>
        <taxon>Ecdysozoa</taxon>
        <taxon>Nematoda</taxon>
        <taxon>Chromadorea</taxon>
        <taxon>Rhabditida</taxon>
        <taxon>Rhabditina</taxon>
        <taxon>Rhabditomorpha</taxon>
        <taxon>Rhabditoidea</taxon>
        <taxon>Rhabditidae</taxon>
        <taxon>Mesorhabditinae</taxon>
        <taxon>Mesorhabditis</taxon>
    </lineage>
</organism>
<feature type="chain" id="PRO_5042027331" evidence="2">
    <location>
        <begin position="23"/>
        <end position="540"/>
    </location>
</feature>
<accession>A0AAF3ELA2</accession>
<proteinExistence type="predicted"/>
<reference evidence="4" key="1">
    <citation type="submission" date="2024-02" db="UniProtKB">
        <authorList>
            <consortium name="WormBaseParasite"/>
        </authorList>
    </citation>
    <scope>IDENTIFICATION</scope>
</reference>
<feature type="compositionally biased region" description="Low complexity" evidence="1">
    <location>
        <begin position="224"/>
        <end position="237"/>
    </location>
</feature>
<feature type="compositionally biased region" description="Pro residues" evidence="1">
    <location>
        <begin position="281"/>
        <end position="291"/>
    </location>
</feature>
<feature type="compositionally biased region" description="Low complexity" evidence="1">
    <location>
        <begin position="357"/>
        <end position="389"/>
    </location>
</feature>
<protein>
    <submittedName>
        <fullName evidence="4">Uncharacterized protein</fullName>
    </submittedName>
</protein>
<feature type="signal peptide" evidence="2">
    <location>
        <begin position="1"/>
        <end position="22"/>
    </location>
</feature>
<feature type="compositionally biased region" description="Low complexity" evidence="1">
    <location>
        <begin position="396"/>
        <end position="409"/>
    </location>
</feature>
<evidence type="ECO:0000256" key="1">
    <source>
        <dbReference type="SAM" id="MobiDB-lite"/>
    </source>
</evidence>
<keyword evidence="3" id="KW-1185">Reference proteome</keyword>
<evidence type="ECO:0000313" key="3">
    <source>
        <dbReference type="Proteomes" id="UP000887575"/>
    </source>
</evidence>
<dbReference type="AlphaFoldDB" id="A0AAF3ELA2"/>
<keyword evidence="2" id="KW-0732">Signal</keyword>
<feature type="region of interest" description="Disordered" evidence="1">
    <location>
        <begin position="277"/>
        <end position="435"/>
    </location>
</feature>